<dbReference type="EMBL" id="PFEQ01000013">
    <property type="protein sequence ID" value="PJE73983.1"/>
    <property type="molecule type" value="Genomic_DNA"/>
</dbReference>
<dbReference type="Pfam" id="PF02491">
    <property type="entry name" value="SHS2_FTSA"/>
    <property type="match status" value="1"/>
</dbReference>
<dbReference type="AlphaFoldDB" id="A0A2M8LBH8"/>
<dbReference type="GO" id="GO:0009898">
    <property type="term" value="C:cytoplasmic side of plasma membrane"/>
    <property type="evidence" value="ECO:0007669"/>
    <property type="project" value="UniProtKB-UniRule"/>
</dbReference>
<proteinExistence type="inferred from homology"/>
<protein>
    <recommendedName>
        <fullName evidence="5">Cell division protein FtsA</fullName>
    </recommendedName>
</protein>
<dbReference type="InterPro" id="IPR020823">
    <property type="entry name" value="Cell_div_FtsA"/>
</dbReference>
<dbReference type="Pfam" id="PF14450">
    <property type="entry name" value="FtsA"/>
    <property type="match status" value="1"/>
</dbReference>
<dbReference type="InterPro" id="IPR050696">
    <property type="entry name" value="FtsA/MreB"/>
</dbReference>
<gene>
    <name evidence="5 7" type="primary">ftsA</name>
    <name evidence="7" type="ORF">COV01_02630</name>
</gene>
<name>A0A2M8LBH8_9BACT</name>
<comment type="caution">
    <text evidence="7">The sequence shown here is derived from an EMBL/GenBank/DDBJ whole genome shotgun (WGS) entry which is preliminary data.</text>
</comment>
<evidence type="ECO:0000256" key="5">
    <source>
        <dbReference type="HAMAP-Rule" id="MF_02033"/>
    </source>
</evidence>
<dbReference type="PANTHER" id="PTHR32432">
    <property type="entry name" value="CELL DIVISION PROTEIN FTSA-RELATED"/>
    <property type="match status" value="1"/>
</dbReference>
<dbReference type="SMART" id="SM00842">
    <property type="entry name" value="FtsA"/>
    <property type="match status" value="1"/>
</dbReference>
<dbReference type="Gene3D" id="3.30.420.40">
    <property type="match status" value="3"/>
</dbReference>
<organism evidence="7 8">
    <name type="scientific">Candidatus Taylorbacteria bacterium CG10_big_fil_rev_8_21_14_0_10_41_48</name>
    <dbReference type="NCBI Taxonomy" id="1975024"/>
    <lineage>
        <taxon>Bacteria</taxon>
        <taxon>Candidatus Tayloriibacteriota</taxon>
    </lineage>
</organism>
<keyword evidence="1 5" id="KW-1003">Cell membrane</keyword>
<dbReference type="PIRSF" id="PIRSF003101">
    <property type="entry name" value="FtsA"/>
    <property type="match status" value="1"/>
</dbReference>
<sequence length="390" mass="41252">MRKHIAVGIDIGTYQVKVVVAERDPRSTAGTLHVIGAGVAESRGLRHGYVVNSRDTSKSIALAIAQAERSAKVKIKKAYVSIGGVGLQSTTSTGTTIISRGDSTVSDLDMDKAISAAERDLSNTYTLNQKIIHPIPLSWKIDGKEVLGRPQGMKGKKLEGKVLFVTCLTQHLDDLVEAVGDAGVEVQDIIASPIAASLVTLSKSQKIAGCVLANIGGETLSMVVYENNLPISLEVFPIGSTDITNDIALGMRLPIEEAENIKRGSTSDSSVSKKKLDEIVVARLKDMFELIEAHLKKINKNGLLPAGIIITGGGSGLATIEDLAKATLRLPSRIGKLGLSDGNDVKDATWSVAYGLCLLGLGSESDDSGLRKTSAASANRILSFLKQFLP</sequence>
<evidence type="ECO:0000313" key="7">
    <source>
        <dbReference type="EMBL" id="PJE73983.1"/>
    </source>
</evidence>
<comment type="subcellular location">
    <subcellularLocation>
        <location evidence="5">Cell membrane</location>
        <topology evidence="5">Peripheral membrane protein</topology>
        <orientation evidence="5">Cytoplasmic side</orientation>
    </subcellularLocation>
    <text evidence="5">Localizes to the Z ring in an FtsZ-dependent manner. Targeted to the membrane through a conserved C-terminal amphipathic helix.</text>
</comment>
<comment type="subunit">
    <text evidence="5">Self-interacts. Interacts with FtsZ.</text>
</comment>
<comment type="similarity">
    <text evidence="5">Belongs to the FtsA/MreB family.</text>
</comment>
<evidence type="ECO:0000256" key="1">
    <source>
        <dbReference type="ARBA" id="ARBA00022475"/>
    </source>
</evidence>
<evidence type="ECO:0000313" key="8">
    <source>
        <dbReference type="Proteomes" id="UP000228700"/>
    </source>
</evidence>
<dbReference type="HAMAP" id="MF_02033">
    <property type="entry name" value="FtsA"/>
    <property type="match status" value="1"/>
</dbReference>
<evidence type="ECO:0000259" key="6">
    <source>
        <dbReference type="SMART" id="SM00842"/>
    </source>
</evidence>
<evidence type="ECO:0000256" key="4">
    <source>
        <dbReference type="ARBA" id="ARBA00023306"/>
    </source>
</evidence>
<dbReference type="GO" id="GO:0043093">
    <property type="term" value="P:FtsZ-dependent cytokinesis"/>
    <property type="evidence" value="ECO:0007669"/>
    <property type="project" value="UniProtKB-UniRule"/>
</dbReference>
<accession>A0A2M8LBH8</accession>
<reference evidence="8" key="1">
    <citation type="submission" date="2017-09" db="EMBL/GenBank/DDBJ databases">
        <title>Depth-based differentiation of microbial function through sediment-hosted aquifers and enrichment of novel symbionts in the deep terrestrial subsurface.</title>
        <authorList>
            <person name="Probst A.J."/>
            <person name="Ladd B."/>
            <person name="Jarett J.K."/>
            <person name="Geller-Mcgrath D.E."/>
            <person name="Sieber C.M.K."/>
            <person name="Emerson J.B."/>
            <person name="Anantharaman K."/>
            <person name="Thomas B.C."/>
            <person name="Malmstrom R."/>
            <person name="Stieglmeier M."/>
            <person name="Klingl A."/>
            <person name="Woyke T."/>
            <person name="Ryan C.M."/>
            <person name="Banfield J.F."/>
        </authorList>
    </citation>
    <scope>NUCLEOTIDE SEQUENCE [LARGE SCALE GENOMIC DNA]</scope>
</reference>
<dbReference type="Proteomes" id="UP000228700">
    <property type="component" value="Unassembled WGS sequence"/>
</dbReference>
<keyword evidence="4 5" id="KW-0131">Cell cycle</keyword>
<dbReference type="SUPFAM" id="SSF53067">
    <property type="entry name" value="Actin-like ATPase domain"/>
    <property type="match status" value="2"/>
</dbReference>
<dbReference type="GO" id="GO:0032153">
    <property type="term" value="C:cell division site"/>
    <property type="evidence" value="ECO:0007669"/>
    <property type="project" value="UniProtKB-UniRule"/>
</dbReference>
<dbReference type="InterPro" id="IPR003494">
    <property type="entry name" value="SHS2_FtsA"/>
</dbReference>
<evidence type="ECO:0000256" key="3">
    <source>
        <dbReference type="ARBA" id="ARBA00023136"/>
    </source>
</evidence>
<dbReference type="PANTHER" id="PTHR32432:SF4">
    <property type="entry name" value="CELL DIVISION PROTEIN FTSA"/>
    <property type="match status" value="1"/>
</dbReference>
<evidence type="ECO:0000256" key="2">
    <source>
        <dbReference type="ARBA" id="ARBA00022618"/>
    </source>
</evidence>
<keyword evidence="2 5" id="KW-0132">Cell division</keyword>
<keyword evidence="3 5" id="KW-0472">Membrane</keyword>
<comment type="function">
    <text evidence="5">Cell division protein that is involved in the assembly of the Z ring. May serve as a membrane anchor for the Z ring.</text>
</comment>
<dbReference type="InterPro" id="IPR043129">
    <property type="entry name" value="ATPase_NBD"/>
</dbReference>
<dbReference type="NCBIfam" id="TIGR01174">
    <property type="entry name" value="ftsA"/>
    <property type="match status" value="1"/>
</dbReference>
<feature type="domain" description="SHS2" evidence="6">
    <location>
        <begin position="6"/>
        <end position="200"/>
    </location>
</feature>